<dbReference type="Gene3D" id="3.40.50.300">
    <property type="entry name" value="P-loop containing nucleotide triphosphate hydrolases"/>
    <property type="match status" value="1"/>
</dbReference>
<dbReference type="PANTHER" id="PTHR42788:SF17">
    <property type="entry name" value="ALIPHATIC SULFONATES IMPORT ATP-BINDING PROTEIN SSUB"/>
    <property type="match status" value="1"/>
</dbReference>
<keyword evidence="3" id="KW-1003">Cell membrane</keyword>
<organism evidence="9 10">
    <name type="scientific">Aureimonas altamirensis</name>
    <dbReference type="NCBI Taxonomy" id="370622"/>
    <lineage>
        <taxon>Bacteria</taxon>
        <taxon>Pseudomonadati</taxon>
        <taxon>Pseudomonadota</taxon>
        <taxon>Alphaproteobacteria</taxon>
        <taxon>Hyphomicrobiales</taxon>
        <taxon>Aurantimonadaceae</taxon>
        <taxon>Aureimonas</taxon>
    </lineage>
</organism>
<dbReference type="STRING" id="370622.LA66_09940"/>
<dbReference type="Proteomes" id="UP000030826">
    <property type="component" value="Unassembled WGS sequence"/>
</dbReference>
<dbReference type="Pfam" id="PF00005">
    <property type="entry name" value="ABC_tran"/>
    <property type="match status" value="1"/>
</dbReference>
<evidence type="ECO:0000256" key="4">
    <source>
        <dbReference type="ARBA" id="ARBA00022741"/>
    </source>
</evidence>
<dbReference type="RefSeq" id="WP_039191994.1">
    <property type="nucleotide sequence ID" value="NZ_JRFJ01000002.1"/>
</dbReference>
<dbReference type="OrthoDB" id="9797536at2"/>
<keyword evidence="6" id="KW-1278">Translocase</keyword>
<dbReference type="InterPro" id="IPR017871">
    <property type="entry name" value="ABC_transporter-like_CS"/>
</dbReference>
<dbReference type="SUPFAM" id="SSF52540">
    <property type="entry name" value="P-loop containing nucleoside triphosphate hydrolases"/>
    <property type="match status" value="1"/>
</dbReference>
<dbReference type="InterPro" id="IPR027417">
    <property type="entry name" value="P-loop_NTPase"/>
</dbReference>
<gene>
    <name evidence="9" type="ORF">LA66_09940</name>
</gene>
<keyword evidence="7" id="KW-0472">Membrane</keyword>
<reference evidence="9 10" key="1">
    <citation type="submission" date="2014-09" db="EMBL/GenBank/DDBJ databases">
        <title>Isolation and characterization of Aurantimonas altamirensis ON-56566 from clinical sample following a dog bite.</title>
        <authorList>
            <person name="Eshaghi A."/>
            <person name="Li A."/>
            <person name="Shahinas D."/>
            <person name="Bahn P."/>
            <person name="Kus J.V."/>
            <person name="Patel S.N."/>
        </authorList>
    </citation>
    <scope>NUCLEOTIDE SEQUENCE [LARGE SCALE GENOMIC DNA]</scope>
    <source>
        <strain evidence="9 10">ON-56566</strain>
    </source>
</reference>
<evidence type="ECO:0000313" key="9">
    <source>
        <dbReference type="EMBL" id="KHJ54873.1"/>
    </source>
</evidence>
<comment type="caution">
    <text evidence="9">The sequence shown here is derived from an EMBL/GenBank/DDBJ whole genome shotgun (WGS) entry which is preliminary data.</text>
</comment>
<comment type="similarity">
    <text evidence="1">Belongs to the ABC transporter superfamily.</text>
</comment>
<name>A0A0B1Q252_9HYPH</name>
<dbReference type="InterPro" id="IPR050166">
    <property type="entry name" value="ABC_transporter_ATP-bind"/>
</dbReference>
<feature type="domain" description="ABC transporter" evidence="8">
    <location>
        <begin position="13"/>
        <end position="229"/>
    </location>
</feature>
<dbReference type="PROSITE" id="PS00211">
    <property type="entry name" value="ABC_TRANSPORTER_1"/>
    <property type="match status" value="1"/>
</dbReference>
<keyword evidence="4" id="KW-0547">Nucleotide-binding</keyword>
<sequence length="244" mass="25837">MSGTVNHGAEAAVRLRGLSRGFGGKPVLRAISLDVAEGEFIALIGRSGSGKSTLLRALAGLDDDAEREGFLAVPERASVLFQDSRLLPWERVLDNVTIGFHAADAAASGLAMLRRVGLGDKGGAWPATLSGGEKQRVALARSLVRRPQLLLADEPFGALDALTRVKMHGLLFELVAQERPTVILVTHDVDEALLLADRVLVMDEGRIILDRAVGLPHPRRASHGGFEALRGELLAALGVEVAAA</sequence>
<evidence type="ECO:0000256" key="2">
    <source>
        <dbReference type="ARBA" id="ARBA00022448"/>
    </source>
</evidence>
<evidence type="ECO:0000256" key="3">
    <source>
        <dbReference type="ARBA" id="ARBA00022475"/>
    </source>
</evidence>
<dbReference type="AlphaFoldDB" id="A0A0B1Q252"/>
<evidence type="ECO:0000256" key="6">
    <source>
        <dbReference type="ARBA" id="ARBA00022967"/>
    </source>
</evidence>
<evidence type="ECO:0000256" key="5">
    <source>
        <dbReference type="ARBA" id="ARBA00022840"/>
    </source>
</evidence>
<dbReference type="InterPro" id="IPR003593">
    <property type="entry name" value="AAA+_ATPase"/>
</dbReference>
<keyword evidence="2" id="KW-0813">Transport</keyword>
<evidence type="ECO:0000313" key="10">
    <source>
        <dbReference type="Proteomes" id="UP000030826"/>
    </source>
</evidence>
<dbReference type="SMART" id="SM00382">
    <property type="entry name" value="AAA"/>
    <property type="match status" value="1"/>
</dbReference>
<proteinExistence type="inferred from homology"/>
<dbReference type="GO" id="GO:0005524">
    <property type="term" value="F:ATP binding"/>
    <property type="evidence" value="ECO:0007669"/>
    <property type="project" value="UniProtKB-KW"/>
</dbReference>
<dbReference type="PROSITE" id="PS50893">
    <property type="entry name" value="ABC_TRANSPORTER_2"/>
    <property type="match status" value="1"/>
</dbReference>
<keyword evidence="5 9" id="KW-0067">ATP-binding</keyword>
<dbReference type="PANTHER" id="PTHR42788">
    <property type="entry name" value="TAURINE IMPORT ATP-BINDING PROTEIN-RELATED"/>
    <property type="match status" value="1"/>
</dbReference>
<protein>
    <submittedName>
        <fullName evidence="9">Sulfonate ABC transporter ATP-binding protein</fullName>
    </submittedName>
</protein>
<dbReference type="GO" id="GO:0016887">
    <property type="term" value="F:ATP hydrolysis activity"/>
    <property type="evidence" value="ECO:0007669"/>
    <property type="project" value="InterPro"/>
</dbReference>
<dbReference type="InterPro" id="IPR003439">
    <property type="entry name" value="ABC_transporter-like_ATP-bd"/>
</dbReference>
<evidence type="ECO:0000259" key="8">
    <source>
        <dbReference type="PROSITE" id="PS50893"/>
    </source>
</evidence>
<dbReference type="EMBL" id="JRFJ01000002">
    <property type="protein sequence ID" value="KHJ54873.1"/>
    <property type="molecule type" value="Genomic_DNA"/>
</dbReference>
<accession>A0A0B1Q252</accession>
<evidence type="ECO:0000256" key="1">
    <source>
        <dbReference type="ARBA" id="ARBA00005417"/>
    </source>
</evidence>
<evidence type="ECO:0000256" key="7">
    <source>
        <dbReference type="ARBA" id="ARBA00023136"/>
    </source>
</evidence>